<keyword evidence="2" id="KW-1185">Reference proteome</keyword>
<gene>
    <name evidence="1" type="ORF">QAD02_005786</name>
</gene>
<evidence type="ECO:0000313" key="1">
    <source>
        <dbReference type="EMBL" id="KAJ8674524.1"/>
    </source>
</evidence>
<accession>A0ACC2NW55</accession>
<protein>
    <submittedName>
        <fullName evidence="1">Uncharacterized protein</fullName>
    </submittedName>
</protein>
<dbReference type="EMBL" id="CM056743">
    <property type="protein sequence ID" value="KAJ8674524.1"/>
    <property type="molecule type" value="Genomic_DNA"/>
</dbReference>
<name>A0ACC2NW55_9HYME</name>
<reference evidence="1" key="1">
    <citation type="submission" date="2023-04" db="EMBL/GenBank/DDBJ databases">
        <title>A chromosome-level genome assembly of the parasitoid wasp Eretmocerus hayati.</title>
        <authorList>
            <person name="Zhong Y."/>
            <person name="Liu S."/>
            <person name="Liu Y."/>
        </authorList>
    </citation>
    <scope>NUCLEOTIDE SEQUENCE</scope>
    <source>
        <strain evidence="1">ZJU_SS_LIU_2023</strain>
    </source>
</reference>
<dbReference type="Proteomes" id="UP001239111">
    <property type="component" value="Chromosome 3"/>
</dbReference>
<proteinExistence type="predicted"/>
<evidence type="ECO:0000313" key="2">
    <source>
        <dbReference type="Proteomes" id="UP001239111"/>
    </source>
</evidence>
<organism evidence="1 2">
    <name type="scientific">Eretmocerus hayati</name>
    <dbReference type="NCBI Taxonomy" id="131215"/>
    <lineage>
        <taxon>Eukaryota</taxon>
        <taxon>Metazoa</taxon>
        <taxon>Ecdysozoa</taxon>
        <taxon>Arthropoda</taxon>
        <taxon>Hexapoda</taxon>
        <taxon>Insecta</taxon>
        <taxon>Pterygota</taxon>
        <taxon>Neoptera</taxon>
        <taxon>Endopterygota</taxon>
        <taxon>Hymenoptera</taxon>
        <taxon>Apocrita</taxon>
        <taxon>Proctotrupomorpha</taxon>
        <taxon>Chalcidoidea</taxon>
        <taxon>Aphelinidae</taxon>
        <taxon>Aphelininae</taxon>
        <taxon>Eretmocerus</taxon>
    </lineage>
</organism>
<comment type="caution">
    <text evidence="1">The sequence shown here is derived from an EMBL/GenBank/DDBJ whole genome shotgun (WGS) entry which is preliminary data.</text>
</comment>
<sequence length="167" mass="18263">MNDFFCSGTAQLLADGSQYEVVSVLEETGVTLYKLKNRIEANSQAKPITAVISKPQPGTEITLVSLLLKGGNSSDRKVLVQTENVTLIPPDECAKKFPMELSQCSSYLWIKQSPDLRYTYRPSFLLVQGKLAGVQSGGAEISLKADTTKGFVNVARINGSIEYPRDE</sequence>